<dbReference type="InterPro" id="IPR012341">
    <property type="entry name" value="6hp_glycosidase-like_sf"/>
</dbReference>
<proteinExistence type="predicted"/>
<dbReference type="GO" id="GO:0005975">
    <property type="term" value="P:carbohydrate metabolic process"/>
    <property type="evidence" value="ECO:0007669"/>
    <property type="project" value="InterPro"/>
</dbReference>
<dbReference type="KEGG" id="saqu:EJC51_45735"/>
<evidence type="ECO:0000313" key="2">
    <source>
        <dbReference type="Proteomes" id="UP000280197"/>
    </source>
</evidence>
<gene>
    <name evidence="1" type="ORF">EJC51_45735</name>
</gene>
<dbReference type="SUPFAM" id="SSF48208">
    <property type="entry name" value="Six-hairpin glycosidases"/>
    <property type="match status" value="1"/>
</dbReference>
<name>A0A3Q9C611_9ACTN</name>
<reference evidence="1 2" key="1">
    <citation type="submission" date="2018-12" db="EMBL/GenBank/DDBJ databases">
        <authorList>
            <person name="Li K."/>
        </authorList>
    </citation>
    <scope>NUCLEOTIDE SEQUENCE [LARGE SCALE GENOMIC DNA]</scope>
    <source>
        <strain evidence="2">CR22</strain>
    </source>
</reference>
<organism evidence="1 2">
    <name type="scientific">Streptomyces aquilus</name>
    <dbReference type="NCBI Taxonomy" id="2548456"/>
    <lineage>
        <taxon>Bacteria</taxon>
        <taxon>Bacillati</taxon>
        <taxon>Actinomycetota</taxon>
        <taxon>Actinomycetes</taxon>
        <taxon>Kitasatosporales</taxon>
        <taxon>Streptomycetaceae</taxon>
        <taxon>Streptomyces</taxon>
    </lineage>
</organism>
<dbReference type="Proteomes" id="UP000280197">
    <property type="component" value="Chromosome"/>
</dbReference>
<sequence>MTLDRRALVRRHNPVLTAPHPTDVLTVGNGDIAMTVDLSGLQTFPDFHELRPDPRRVVDGGETGLPAHIPRPFDRDDHQIPLRTQSTWGWYRTRTEREFLPDEATTTYETSRGTVPYLDRKRLHRAGDPIPDEFAAGAWLAFNPRRTHLGRLALDVTSDGPRLDGPHRLTDTRTELDLWTGTVHATYRLDGVPVTVTTVAHPDVHRFAVRLRSPLLARGLGVAWCSDPQPDDLAPFELPLDERVSWAQLGPGRWEAHRAVESSAYVVTIETTGHLTPHDDGARVLVTTDQPELDVIVTLRPEERAASPTPSYGLPRADAGTTASDFTSVQAASARWWEDHWLGGAAVSFEGSTDKRAGELERRVVLSQYLTAVNGAGATPPAETGLTYNTWTGKFHLEMHWWHAAHFALWGRGELLERSLGWYHGALAAARSTARRQGYRGARWPKQTDNSARESPSHIGVFLIWQQPHVIHLLELLYDEGRSTEFLTEHWPLVEATADFMADFVEERDGVFTLPPPLIPAQESYLADRLTNADPTFELVYWCWALDVANAWRGRLGLPLRDDWDRVARGLRRPLVLPDGRYAAIATPPYLVRKDHPSMLMALGWLPDTGIVDPDIMGATLDAVWNHWDFQTSWGWDYPVMAMTAARLGDVGRALDALLFPSPKNQFLTNGHNPQMPGFLTLYLPANGGLLAAVAHVVAAVDGGAKPPAGWTVAAEGFG</sequence>
<evidence type="ECO:0000313" key="1">
    <source>
        <dbReference type="EMBL" id="AZP22710.1"/>
    </source>
</evidence>
<accession>A0A3Q9C611</accession>
<protein>
    <recommendedName>
        <fullName evidence="3">Glycoside hydrolase family 65</fullName>
    </recommendedName>
</protein>
<dbReference type="RefSeq" id="WP_126276511.1">
    <property type="nucleotide sequence ID" value="NZ_CP034463.1"/>
</dbReference>
<evidence type="ECO:0008006" key="3">
    <source>
        <dbReference type="Google" id="ProtNLM"/>
    </source>
</evidence>
<dbReference type="InterPro" id="IPR008928">
    <property type="entry name" value="6-hairpin_glycosidase_sf"/>
</dbReference>
<dbReference type="EMBL" id="CP034463">
    <property type="protein sequence ID" value="AZP22710.1"/>
    <property type="molecule type" value="Genomic_DNA"/>
</dbReference>
<dbReference type="AlphaFoldDB" id="A0A3Q9C611"/>
<keyword evidence="2" id="KW-1185">Reference proteome</keyword>
<dbReference type="Gene3D" id="1.50.10.10">
    <property type="match status" value="1"/>
</dbReference>